<sequence>MATSQDIEAEGVTMFAPPPATTYRYIIRLKNDKLSIWMEDRTSKKQWYKDGMVKSDYISSANSVTDAAPADYLKCFCDALNGELDESGDASRKLKLLKGGGFRLELGIRIRVLRSSRVAVYSFDLDPVSVERIDILESKVRDQQDELQRLREGFDVGQELSFIRLEAKSKDASSSNLLWQEVETSGFSVDDKLGEVKIHWSGAYSVVSVVNWQAYESNQAVLLLKNNEVVQTSFCVRVNNCRGSLTLSTVARLKEDDLVTVKCDANVVGVCYLSITRFGR</sequence>
<dbReference type="CDD" id="cd21931">
    <property type="entry name" value="TD_EMAP-like"/>
    <property type="match status" value="1"/>
</dbReference>
<protein>
    <submittedName>
        <fullName evidence="1">Uncharacterized protein</fullName>
    </submittedName>
</protein>
<dbReference type="EMBL" id="QXFT01001616">
    <property type="protein sequence ID" value="KAE9314209.1"/>
    <property type="molecule type" value="Genomic_DNA"/>
</dbReference>
<dbReference type="AlphaFoldDB" id="A0A6A3K4T5"/>
<dbReference type="InterPro" id="IPR008983">
    <property type="entry name" value="Tumour_necrosis_fac-like_dom"/>
</dbReference>
<dbReference type="SUPFAM" id="SSF49842">
    <property type="entry name" value="TNF-like"/>
    <property type="match status" value="1"/>
</dbReference>
<evidence type="ECO:0000313" key="4">
    <source>
        <dbReference type="Proteomes" id="UP000434957"/>
    </source>
</evidence>
<dbReference type="Proteomes" id="UP000429607">
    <property type="component" value="Unassembled WGS sequence"/>
</dbReference>
<dbReference type="Proteomes" id="UP000434957">
    <property type="component" value="Unassembled WGS sequence"/>
</dbReference>
<comment type="caution">
    <text evidence="1">The sequence shown here is derived from an EMBL/GenBank/DDBJ whole genome shotgun (WGS) entry which is preliminary data.</text>
</comment>
<reference evidence="1 3" key="1">
    <citation type="submission" date="2018-09" db="EMBL/GenBank/DDBJ databases">
        <title>Genomic investigation of the strawberry pathogen Phytophthora fragariae indicates pathogenicity is determined by transcriptional variation in three key races.</title>
        <authorList>
            <person name="Adams T.M."/>
            <person name="Armitage A.D."/>
            <person name="Sobczyk M.K."/>
            <person name="Bates H.J."/>
            <person name="Dunwell J.M."/>
            <person name="Nellist C.F."/>
            <person name="Harrison R.J."/>
        </authorList>
    </citation>
    <scope>NUCLEOTIDE SEQUENCE [LARGE SCALE GENOMIC DNA]</scope>
    <source>
        <strain evidence="1 3">SCRP249</strain>
        <strain evidence="2 4">SCRP333</strain>
    </source>
</reference>
<evidence type="ECO:0000313" key="2">
    <source>
        <dbReference type="EMBL" id="KAE9314209.1"/>
    </source>
</evidence>
<evidence type="ECO:0000313" key="1">
    <source>
        <dbReference type="EMBL" id="KAE8999284.1"/>
    </source>
</evidence>
<proteinExistence type="predicted"/>
<dbReference type="InterPro" id="IPR049813">
    <property type="entry name" value="Elp-1-like_TD"/>
</dbReference>
<dbReference type="EMBL" id="QXFV01001741">
    <property type="protein sequence ID" value="KAE8999284.1"/>
    <property type="molecule type" value="Genomic_DNA"/>
</dbReference>
<name>A0A6A3K4T5_9STRA</name>
<gene>
    <name evidence="1" type="ORF">PR001_g19097</name>
    <name evidence="2" type="ORF">PR003_g19314</name>
</gene>
<evidence type="ECO:0000313" key="3">
    <source>
        <dbReference type="Proteomes" id="UP000429607"/>
    </source>
</evidence>
<keyword evidence="4" id="KW-1185">Reference proteome</keyword>
<accession>A0A6A3K4T5</accession>
<organism evidence="1 3">
    <name type="scientific">Phytophthora rubi</name>
    <dbReference type="NCBI Taxonomy" id="129364"/>
    <lineage>
        <taxon>Eukaryota</taxon>
        <taxon>Sar</taxon>
        <taxon>Stramenopiles</taxon>
        <taxon>Oomycota</taxon>
        <taxon>Peronosporomycetes</taxon>
        <taxon>Peronosporales</taxon>
        <taxon>Peronosporaceae</taxon>
        <taxon>Phytophthora</taxon>
    </lineage>
</organism>